<comment type="subcellular location">
    <subcellularLocation>
        <location evidence="1">Nucleus</location>
    </subcellularLocation>
</comment>
<sequence length="461" mass="51522">MQDPTPNGSFTSNVNDVKLHLTNILKKRYNPSFKILNLSDLGQDADLQQMGILGSETTVKKFFPALMKMADSMFETQAKKRDMVIGVTLAGNSLSDLGLVTTLAATFPDLKALDISNNSFKSIESLKRWQWKFRGLEHIIIAGNEVDQMPEVRPTLLKWFPKLSMINNEQVRSPEELARKLNPIPIQIGSFHDEQGIAAKFLTAFFPLFDNNRDAAVQTFYDAQSNFSLSVNTHAPREQNTDFPTWESYIKKSRNLIKLNHLSARMNRLTTGAESIAQAWSQLPKTRHPSFATQGDMWLVECHHIPRLPDQPGQIVGGVSGLLITTHSSWEEIDVSTNLPKQAISFDRTFVLGPGGSNGIRIISDILCLRAFGGFGAFKAEGVASQNEQPDVPPGFGQPATGKPDEQVKQEAMILGICLKTRLKLDLAKQCLEMNWWDMEKAFLNFQDLKANGQIPEGSYW</sequence>
<keyword evidence="11" id="KW-1185">Reference proteome</keyword>
<evidence type="ECO:0000256" key="7">
    <source>
        <dbReference type="ARBA" id="ARBA00023242"/>
    </source>
</evidence>
<reference evidence="10 11" key="1">
    <citation type="submission" date="2015-05" db="EMBL/GenBank/DDBJ databases">
        <title>Distinctive expansion of gene families associated with plant cell wall degradation and secondary metabolism in the genomes of grapevine trunk pathogens.</title>
        <authorList>
            <person name="Lawrence D.P."/>
            <person name="Travadon R."/>
            <person name="Rolshausen P.E."/>
            <person name="Baumgartner K."/>
        </authorList>
    </citation>
    <scope>NUCLEOTIDE SEQUENCE [LARGE SCALE GENOMIC DNA]</scope>
    <source>
        <strain evidence="10">UCRPC4</strain>
    </source>
</reference>
<dbReference type="Gene3D" id="3.80.10.10">
    <property type="entry name" value="Ribonuclease Inhibitor"/>
    <property type="match status" value="1"/>
</dbReference>
<name>A0A0G2GY28_PHACM</name>
<dbReference type="PROSITE" id="PS50177">
    <property type="entry name" value="NTF2_DOMAIN"/>
    <property type="match status" value="1"/>
</dbReference>
<organism evidence="10 11">
    <name type="scientific">Phaeomoniella chlamydospora</name>
    <name type="common">Phaeoacremonium chlamydosporum</name>
    <dbReference type="NCBI Taxonomy" id="158046"/>
    <lineage>
        <taxon>Eukaryota</taxon>
        <taxon>Fungi</taxon>
        <taxon>Dikarya</taxon>
        <taxon>Ascomycota</taxon>
        <taxon>Pezizomycotina</taxon>
        <taxon>Eurotiomycetes</taxon>
        <taxon>Chaetothyriomycetidae</taxon>
        <taxon>Phaeomoniellales</taxon>
        <taxon>Phaeomoniellaceae</taxon>
        <taxon>Phaeomoniella</taxon>
    </lineage>
</organism>
<dbReference type="InterPro" id="IPR018222">
    <property type="entry name" value="Nuclear_transport_factor_2_euk"/>
</dbReference>
<gene>
    <name evidence="10" type="ORF">UCRPC4_g00696</name>
</gene>
<dbReference type="CDD" id="cd14342">
    <property type="entry name" value="UBA_TAP-C"/>
    <property type="match status" value="1"/>
</dbReference>
<dbReference type="EMBL" id="LCWF01000017">
    <property type="protein sequence ID" value="KKY28073.1"/>
    <property type="molecule type" value="Genomic_DNA"/>
</dbReference>
<dbReference type="OrthoDB" id="25872at2759"/>
<dbReference type="PROSITE" id="PS51450">
    <property type="entry name" value="LRR"/>
    <property type="match status" value="1"/>
</dbReference>
<evidence type="ECO:0000313" key="10">
    <source>
        <dbReference type="EMBL" id="KKY28073.1"/>
    </source>
</evidence>
<dbReference type="Pfam" id="PF22602">
    <property type="entry name" value="NXF_NTF2"/>
    <property type="match status" value="1"/>
</dbReference>
<proteinExistence type="inferred from homology"/>
<evidence type="ECO:0000256" key="5">
    <source>
        <dbReference type="ARBA" id="ARBA00022737"/>
    </source>
</evidence>
<keyword evidence="3" id="KW-0813">Transport</keyword>
<dbReference type="SMART" id="SM00804">
    <property type="entry name" value="TAP_C"/>
    <property type="match status" value="1"/>
</dbReference>
<keyword evidence="5" id="KW-0677">Repeat</keyword>
<evidence type="ECO:0000256" key="2">
    <source>
        <dbReference type="ARBA" id="ARBA00009285"/>
    </source>
</evidence>
<evidence type="ECO:0000256" key="1">
    <source>
        <dbReference type="ARBA" id="ARBA00004123"/>
    </source>
</evidence>
<dbReference type="AlphaFoldDB" id="A0A0G2GY28"/>
<accession>A0A0G2GY28</accession>
<dbReference type="InterPro" id="IPR009060">
    <property type="entry name" value="UBA-like_sf"/>
</dbReference>
<evidence type="ECO:0000259" key="9">
    <source>
        <dbReference type="PROSITE" id="PS51281"/>
    </source>
</evidence>
<dbReference type="GO" id="GO:0003723">
    <property type="term" value="F:RNA binding"/>
    <property type="evidence" value="ECO:0007669"/>
    <property type="project" value="TreeGrafter"/>
</dbReference>
<evidence type="ECO:0000256" key="3">
    <source>
        <dbReference type="ARBA" id="ARBA00022448"/>
    </source>
</evidence>
<keyword evidence="4" id="KW-0433">Leucine-rich repeat</keyword>
<dbReference type="Gene3D" id="1.10.8.10">
    <property type="entry name" value="DNA helicase RuvA subunit, C-terminal domain"/>
    <property type="match status" value="1"/>
</dbReference>
<comment type="caution">
    <text evidence="10">The sequence shown here is derived from an EMBL/GenBank/DDBJ whole genome shotgun (WGS) entry which is preliminary data.</text>
</comment>
<evidence type="ECO:0000259" key="8">
    <source>
        <dbReference type="PROSITE" id="PS50177"/>
    </source>
</evidence>
<dbReference type="Gene3D" id="3.10.450.50">
    <property type="match status" value="1"/>
</dbReference>
<dbReference type="InterPro" id="IPR032710">
    <property type="entry name" value="NTF2-like_dom_sf"/>
</dbReference>
<dbReference type="FunFam" id="3.10.450.50:FF:000013">
    <property type="entry name" value="mRNA export factor mex67"/>
    <property type="match status" value="1"/>
</dbReference>
<feature type="domain" description="TAP-C" evidence="9">
    <location>
        <begin position="408"/>
        <end position="461"/>
    </location>
</feature>
<dbReference type="PANTHER" id="PTHR10662:SF22">
    <property type="entry name" value="NUCLEAR RNA EXPORT FACTOR 1"/>
    <property type="match status" value="1"/>
</dbReference>
<dbReference type="PANTHER" id="PTHR10662">
    <property type="entry name" value="NUCLEAR RNA EXPORT FACTOR"/>
    <property type="match status" value="1"/>
</dbReference>
<reference evidence="10 11" key="2">
    <citation type="submission" date="2015-05" db="EMBL/GenBank/DDBJ databases">
        <authorList>
            <person name="Morales-Cruz A."/>
            <person name="Amrine K.C."/>
            <person name="Cantu D."/>
        </authorList>
    </citation>
    <scope>NUCLEOTIDE SEQUENCE [LARGE SCALE GENOMIC DNA]</scope>
    <source>
        <strain evidence="10">UCRPC4</strain>
    </source>
</reference>
<dbReference type="Proteomes" id="UP000053317">
    <property type="component" value="Unassembled WGS sequence"/>
</dbReference>
<evidence type="ECO:0000256" key="4">
    <source>
        <dbReference type="ARBA" id="ARBA00022614"/>
    </source>
</evidence>
<dbReference type="InterPro" id="IPR001611">
    <property type="entry name" value="Leu-rich_rpt"/>
</dbReference>
<protein>
    <submittedName>
        <fullName evidence="10">Putative mrna export factor mex67</fullName>
    </submittedName>
</protein>
<dbReference type="InterPro" id="IPR002075">
    <property type="entry name" value="NTF2_dom"/>
</dbReference>
<dbReference type="Pfam" id="PF03943">
    <property type="entry name" value="TAP_C"/>
    <property type="match status" value="1"/>
</dbReference>
<dbReference type="InterPro" id="IPR005637">
    <property type="entry name" value="TAP_C_dom"/>
</dbReference>
<dbReference type="GO" id="GO:0005634">
    <property type="term" value="C:nucleus"/>
    <property type="evidence" value="ECO:0007669"/>
    <property type="project" value="UniProtKB-SubCell"/>
</dbReference>
<dbReference type="InterPro" id="IPR032675">
    <property type="entry name" value="LRR_dom_sf"/>
</dbReference>
<dbReference type="SUPFAM" id="SSF46934">
    <property type="entry name" value="UBA-like"/>
    <property type="match status" value="1"/>
</dbReference>
<keyword evidence="6" id="KW-0509">mRNA transport</keyword>
<dbReference type="SUPFAM" id="SSF54427">
    <property type="entry name" value="NTF2-like"/>
    <property type="match status" value="1"/>
</dbReference>
<evidence type="ECO:0000313" key="11">
    <source>
        <dbReference type="Proteomes" id="UP000053317"/>
    </source>
</evidence>
<dbReference type="GO" id="GO:0016973">
    <property type="term" value="P:poly(A)+ mRNA export from nucleus"/>
    <property type="evidence" value="ECO:0007669"/>
    <property type="project" value="TreeGrafter"/>
</dbReference>
<keyword evidence="7" id="KW-0539">Nucleus</keyword>
<comment type="similarity">
    <text evidence="2">Belongs to the NXF family.</text>
</comment>
<dbReference type="SUPFAM" id="SSF52058">
    <property type="entry name" value="L domain-like"/>
    <property type="match status" value="1"/>
</dbReference>
<evidence type="ECO:0000256" key="6">
    <source>
        <dbReference type="ARBA" id="ARBA00022816"/>
    </source>
</evidence>
<dbReference type="PROSITE" id="PS51281">
    <property type="entry name" value="TAP_C"/>
    <property type="match status" value="1"/>
</dbReference>
<dbReference type="InterPro" id="IPR030217">
    <property type="entry name" value="NXF_fam"/>
</dbReference>
<feature type="domain" description="NTF2" evidence="8">
    <location>
        <begin position="197"/>
        <end position="369"/>
    </location>
</feature>